<keyword evidence="3" id="KW-1185">Reference proteome</keyword>
<protein>
    <submittedName>
        <fullName evidence="2">Uncharacterized protein</fullName>
    </submittedName>
</protein>
<feature type="region of interest" description="Disordered" evidence="1">
    <location>
        <begin position="78"/>
        <end position="130"/>
    </location>
</feature>
<name>A7SL05_NEMVE</name>
<dbReference type="EMBL" id="DS469693">
    <property type="protein sequence ID" value="EDO35624.1"/>
    <property type="molecule type" value="Genomic_DNA"/>
</dbReference>
<reference evidence="2 3" key="1">
    <citation type="journal article" date="2007" name="Science">
        <title>Sea anemone genome reveals ancestral eumetazoan gene repertoire and genomic organization.</title>
        <authorList>
            <person name="Putnam N.H."/>
            <person name="Srivastava M."/>
            <person name="Hellsten U."/>
            <person name="Dirks B."/>
            <person name="Chapman J."/>
            <person name="Salamov A."/>
            <person name="Terry A."/>
            <person name="Shapiro H."/>
            <person name="Lindquist E."/>
            <person name="Kapitonov V.V."/>
            <person name="Jurka J."/>
            <person name="Genikhovich G."/>
            <person name="Grigoriev I.V."/>
            <person name="Lucas S.M."/>
            <person name="Steele R.E."/>
            <person name="Finnerty J.R."/>
            <person name="Technau U."/>
            <person name="Martindale M.Q."/>
            <person name="Rokhsar D.S."/>
        </authorList>
    </citation>
    <scope>NUCLEOTIDE SEQUENCE [LARGE SCALE GENOMIC DNA]</scope>
    <source>
        <strain evidence="3">CH2 X CH6</strain>
    </source>
</reference>
<dbReference type="Proteomes" id="UP000001593">
    <property type="component" value="Unassembled WGS sequence"/>
</dbReference>
<organism evidence="2 3">
    <name type="scientific">Nematostella vectensis</name>
    <name type="common">Starlet sea anemone</name>
    <dbReference type="NCBI Taxonomy" id="45351"/>
    <lineage>
        <taxon>Eukaryota</taxon>
        <taxon>Metazoa</taxon>
        <taxon>Cnidaria</taxon>
        <taxon>Anthozoa</taxon>
        <taxon>Hexacorallia</taxon>
        <taxon>Actiniaria</taxon>
        <taxon>Edwardsiidae</taxon>
        <taxon>Nematostella</taxon>
    </lineage>
</organism>
<accession>A7SL05</accession>
<dbReference type="PhylomeDB" id="A7SL05"/>
<feature type="compositionally biased region" description="Low complexity" evidence="1">
    <location>
        <begin position="100"/>
        <end position="114"/>
    </location>
</feature>
<dbReference type="HOGENOM" id="CLU_1940600_0_0_1"/>
<evidence type="ECO:0000256" key="1">
    <source>
        <dbReference type="SAM" id="MobiDB-lite"/>
    </source>
</evidence>
<dbReference type="InParanoid" id="A7SL05"/>
<dbReference type="AlphaFoldDB" id="A7SL05"/>
<evidence type="ECO:0000313" key="2">
    <source>
        <dbReference type="EMBL" id="EDO35624.1"/>
    </source>
</evidence>
<gene>
    <name evidence="2" type="ORF">NEMVEDRAFT_v1g213919</name>
</gene>
<proteinExistence type="predicted"/>
<evidence type="ECO:0000313" key="3">
    <source>
        <dbReference type="Proteomes" id="UP000001593"/>
    </source>
</evidence>
<sequence>MQLITVHVVNNICTPQKTAPQDIFTEYQDVFQGLGCLPGEYHLEVDKDVQPVKHTPRRVAIPLKAELKAHIADLEKEYANRRYGQQPSPKIDVKENEDNSTASTTSTRTGASTRCNRKANAETQKGEETF</sequence>